<name>A0A2N9FUD8_FAGSY</name>
<gene>
    <name evidence="1" type="ORF">FSB_LOCUS18750</name>
</gene>
<organism evidence="1">
    <name type="scientific">Fagus sylvatica</name>
    <name type="common">Beechnut</name>
    <dbReference type="NCBI Taxonomy" id="28930"/>
    <lineage>
        <taxon>Eukaryota</taxon>
        <taxon>Viridiplantae</taxon>
        <taxon>Streptophyta</taxon>
        <taxon>Embryophyta</taxon>
        <taxon>Tracheophyta</taxon>
        <taxon>Spermatophyta</taxon>
        <taxon>Magnoliopsida</taxon>
        <taxon>eudicotyledons</taxon>
        <taxon>Gunneridae</taxon>
        <taxon>Pentapetalae</taxon>
        <taxon>rosids</taxon>
        <taxon>fabids</taxon>
        <taxon>Fagales</taxon>
        <taxon>Fagaceae</taxon>
        <taxon>Fagus</taxon>
    </lineage>
</organism>
<evidence type="ECO:0000313" key="1">
    <source>
        <dbReference type="EMBL" id="SPC90868.1"/>
    </source>
</evidence>
<dbReference type="AlphaFoldDB" id="A0A2N9FUD8"/>
<accession>A0A2N9FUD8</accession>
<proteinExistence type="predicted"/>
<dbReference type="EMBL" id="OIVN01001184">
    <property type="protein sequence ID" value="SPC90868.1"/>
    <property type="molecule type" value="Genomic_DNA"/>
</dbReference>
<reference evidence="1" key="1">
    <citation type="submission" date="2018-02" db="EMBL/GenBank/DDBJ databases">
        <authorList>
            <person name="Cohen D.B."/>
            <person name="Kent A.D."/>
        </authorList>
    </citation>
    <scope>NUCLEOTIDE SEQUENCE</scope>
</reference>
<sequence length="417" mass="44916">MVVAIPDGGSTSLTSGLSSNFSGRGKIAPVWYNEINGHGAKVDGALYEMRPLEVCGIVIESQRFSCALPSVGGIPNIRLGNMFSRTIIYLDVAAAVGITWESLPPLPVVLGYHLKLPPRFSLRGSSLQSAQLMPLGLACPPSSLSSPHPRFFLQQESSPQGTVIAKPTIRSKSNRSGAIWELNPLLSQGRYPPAPSNEKSSSTVSTIRLHSLSGYLEMSESATAHCRRMVPSSGSTFAGGSWGLLSHWAQASRRAGPFLLSPSILPSNWESLPSGFGGVGGLGNMVHVDVRTSFRHFTIGTFAIFSPLVSHFCVSLHYHVYEGKKIVKLVLRGWMFTRLAFTRALTGADDHAHFILPKEVERVLDHRGSTCTPPSISTGVKGEGWILVFHVLDIKGFVVEPVPSPAPPESGFDPKVQ</sequence>
<protein>
    <submittedName>
        <fullName evidence="1">Uncharacterized protein</fullName>
    </submittedName>
</protein>